<dbReference type="PANTHER" id="PTHR43669">
    <property type="entry name" value="5-KETO-D-GLUCONATE 5-REDUCTASE"/>
    <property type="match status" value="1"/>
</dbReference>
<proteinExistence type="inferred from homology"/>
<dbReference type="GO" id="GO:0016491">
    <property type="term" value="F:oxidoreductase activity"/>
    <property type="evidence" value="ECO:0007669"/>
    <property type="project" value="UniProtKB-KW"/>
</dbReference>
<dbReference type="PANTHER" id="PTHR43669:SF3">
    <property type="entry name" value="ALCOHOL DEHYDROGENASE, PUTATIVE (AFU_ORTHOLOGUE AFUA_3G03445)-RELATED"/>
    <property type="match status" value="1"/>
</dbReference>
<reference evidence="3" key="1">
    <citation type="submission" date="2018-05" db="EMBL/GenBank/DDBJ databases">
        <authorList>
            <person name="Lanie J.A."/>
            <person name="Ng W.-L."/>
            <person name="Kazmierczak K.M."/>
            <person name="Andrzejewski T.M."/>
            <person name="Davidsen T.M."/>
            <person name="Wayne K.J."/>
            <person name="Tettelin H."/>
            <person name="Glass J.I."/>
            <person name="Rusch D."/>
            <person name="Podicherti R."/>
            <person name="Tsui H.-C.T."/>
            <person name="Winkler M.E."/>
        </authorList>
    </citation>
    <scope>NUCLEOTIDE SEQUENCE</scope>
</reference>
<dbReference type="Gene3D" id="3.40.50.720">
    <property type="entry name" value="NAD(P)-binding Rossmann-like Domain"/>
    <property type="match status" value="1"/>
</dbReference>
<dbReference type="EMBL" id="UINC01075764">
    <property type="protein sequence ID" value="SVC14270.1"/>
    <property type="molecule type" value="Genomic_DNA"/>
</dbReference>
<evidence type="ECO:0000256" key="2">
    <source>
        <dbReference type="ARBA" id="ARBA00023002"/>
    </source>
</evidence>
<evidence type="ECO:0008006" key="4">
    <source>
        <dbReference type="Google" id="ProtNLM"/>
    </source>
</evidence>
<organism evidence="3">
    <name type="scientific">marine metagenome</name>
    <dbReference type="NCBI Taxonomy" id="408172"/>
    <lineage>
        <taxon>unclassified sequences</taxon>
        <taxon>metagenomes</taxon>
        <taxon>ecological metagenomes</taxon>
    </lineage>
</organism>
<sequence length="106" mass="10441">MSSFVLADKVAIVTGAAQGIGLATAKAFAAEGAAVGLLDLNKKKAEVEAAGIIDGGGRALAQVCNVQEEDSVKGAIQAVANCFGPINVGLCNAATLTPTKSIAELA</sequence>
<dbReference type="InterPro" id="IPR036291">
    <property type="entry name" value="NAD(P)-bd_dom_sf"/>
</dbReference>
<evidence type="ECO:0000313" key="3">
    <source>
        <dbReference type="EMBL" id="SVC14270.1"/>
    </source>
</evidence>
<dbReference type="AlphaFoldDB" id="A0A382JQ89"/>
<keyword evidence="2" id="KW-0560">Oxidoreductase</keyword>
<evidence type="ECO:0000256" key="1">
    <source>
        <dbReference type="ARBA" id="ARBA00006484"/>
    </source>
</evidence>
<dbReference type="Pfam" id="PF00106">
    <property type="entry name" value="adh_short"/>
    <property type="match status" value="1"/>
</dbReference>
<protein>
    <recommendedName>
        <fullName evidence="4">SDR family NAD(P)-dependent oxidoreductase</fullName>
    </recommendedName>
</protein>
<dbReference type="SUPFAM" id="SSF51735">
    <property type="entry name" value="NAD(P)-binding Rossmann-fold domains"/>
    <property type="match status" value="1"/>
</dbReference>
<gene>
    <name evidence="3" type="ORF">METZ01_LOCUS267124</name>
</gene>
<accession>A0A382JQ89</accession>
<dbReference type="InterPro" id="IPR002347">
    <property type="entry name" value="SDR_fam"/>
</dbReference>
<dbReference type="PRINTS" id="PR00081">
    <property type="entry name" value="GDHRDH"/>
</dbReference>
<name>A0A382JQ89_9ZZZZ</name>
<feature type="non-terminal residue" evidence="3">
    <location>
        <position position="106"/>
    </location>
</feature>
<comment type="similarity">
    <text evidence="1">Belongs to the short-chain dehydrogenases/reductases (SDR) family.</text>
</comment>